<dbReference type="InterPro" id="IPR035979">
    <property type="entry name" value="RBD_domain_sf"/>
</dbReference>
<evidence type="ECO:0000259" key="4">
    <source>
        <dbReference type="PROSITE" id="PS50102"/>
    </source>
</evidence>
<evidence type="ECO:0000256" key="2">
    <source>
        <dbReference type="ARBA" id="ARBA00023242"/>
    </source>
</evidence>
<dbReference type="Proteomes" id="UP000281553">
    <property type="component" value="Unassembled WGS sequence"/>
</dbReference>
<dbReference type="Gene3D" id="3.30.70.330">
    <property type="match status" value="2"/>
</dbReference>
<proteinExistence type="predicted"/>
<dbReference type="PROSITE" id="PS50102">
    <property type="entry name" value="RRM"/>
    <property type="match status" value="2"/>
</dbReference>
<dbReference type="Pfam" id="PF00076">
    <property type="entry name" value="RRM_1"/>
    <property type="match status" value="2"/>
</dbReference>
<accession>A0A3P7LKA4</accession>
<feature type="domain" description="RRM" evidence="4">
    <location>
        <begin position="156"/>
        <end position="232"/>
    </location>
</feature>
<evidence type="ECO:0000313" key="6">
    <source>
        <dbReference type="Proteomes" id="UP000281553"/>
    </source>
</evidence>
<organism evidence="5 6">
    <name type="scientific">Dibothriocephalus latus</name>
    <name type="common">Fish tapeworm</name>
    <name type="synonym">Diphyllobothrium latum</name>
    <dbReference type="NCBI Taxonomy" id="60516"/>
    <lineage>
        <taxon>Eukaryota</taxon>
        <taxon>Metazoa</taxon>
        <taxon>Spiralia</taxon>
        <taxon>Lophotrochozoa</taxon>
        <taxon>Platyhelminthes</taxon>
        <taxon>Cestoda</taxon>
        <taxon>Eucestoda</taxon>
        <taxon>Diphyllobothriidea</taxon>
        <taxon>Diphyllobothriidae</taxon>
        <taxon>Dibothriocephalus</taxon>
    </lineage>
</organism>
<name>A0A3P7LKA4_DIBLA</name>
<keyword evidence="2" id="KW-0539">Nucleus</keyword>
<evidence type="ECO:0000256" key="1">
    <source>
        <dbReference type="ARBA" id="ARBA00004123"/>
    </source>
</evidence>
<dbReference type="GO" id="GO:0010468">
    <property type="term" value="P:regulation of gene expression"/>
    <property type="evidence" value="ECO:0007669"/>
    <property type="project" value="TreeGrafter"/>
</dbReference>
<dbReference type="InterPro" id="IPR012677">
    <property type="entry name" value="Nucleotide-bd_a/b_plait_sf"/>
</dbReference>
<evidence type="ECO:0000256" key="3">
    <source>
        <dbReference type="PROSITE-ProRule" id="PRU00176"/>
    </source>
</evidence>
<dbReference type="InterPro" id="IPR000504">
    <property type="entry name" value="RRM_dom"/>
</dbReference>
<protein>
    <recommendedName>
        <fullName evidence="4">RRM domain-containing protein</fullName>
    </recommendedName>
</protein>
<feature type="domain" description="RRM" evidence="4">
    <location>
        <begin position="234"/>
        <end position="309"/>
    </location>
</feature>
<dbReference type="GO" id="GO:0003723">
    <property type="term" value="F:RNA binding"/>
    <property type="evidence" value="ECO:0007669"/>
    <property type="project" value="UniProtKB-UniRule"/>
</dbReference>
<dbReference type="PANTHER" id="PTHR48033:SF10">
    <property type="entry name" value="RNA-BINDING PROTEIN SQUID"/>
    <property type="match status" value="1"/>
</dbReference>
<gene>
    <name evidence="5" type="ORF">DILT_LOCUS7064</name>
</gene>
<comment type="subcellular location">
    <subcellularLocation>
        <location evidence="1">Nucleus</location>
    </subcellularLocation>
</comment>
<keyword evidence="6" id="KW-1185">Reference proteome</keyword>
<dbReference type="AlphaFoldDB" id="A0A3P7LKA4"/>
<reference evidence="5 6" key="1">
    <citation type="submission" date="2018-11" db="EMBL/GenBank/DDBJ databases">
        <authorList>
            <consortium name="Pathogen Informatics"/>
        </authorList>
    </citation>
    <scope>NUCLEOTIDE SEQUENCE [LARGE SCALE GENOMIC DNA]</scope>
</reference>
<dbReference type="SMART" id="SM00360">
    <property type="entry name" value="RRM"/>
    <property type="match status" value="2"/>
</dbReference>
<evidence type="ECO:0000313" key="5">
    <source>
        <dbReference type="EMBL" id="VDN11233.1"/>
    </source>
</evidence>
<sequence length="309" mass="34156">MPAQGDGCRRHIDKSIDGVLIGGPGLNQFLTYHASGVGAYLPSGKVKLVTLLIGSQLLNLHLLVDQGSGAVATGVIMCSQSHSQHPTFSVASSLKPSERTEHKFDREPLLSKHQLELTKQIASSSTHCVQQQKQSKQQQKDLQDGWAVGRSQQRRIELVVSGVKANITAEDLKAHFASFGEVLDVAMCINPKTNRHNGAGHITLRSTVDVNQILDAEHIILDVRINVRKSKRHLEIYVDGVQAQLTADNLKTHFASFGEVLDIYMCINPKKKKHNGSGYLTLRPTVYWNQVIDAEHIIRGVRINVKDCR</sequence>
<dbReference type="OrthoDB" id="1875751at2759"/>
<dbReference type="EMBL" id="UYRU01051019">
    <property type="protein sequence ID" value="VDN11233.1"/>
    <property type="molecule type" value="Genomic_DNA"/>
</dbReference>
<keyword evidence="3" id="KW-0694">RNA-binding</keyword>
<dbReference type="PANTHER" id="PTHR48033">
    <property type="entry name" value="RNA-BINDING (RRM/RBD/RNP MOTIFS) FAMILY PROTEIN"/>
    <property type="match status" value="1"/>
</dbReference>
<dbReference type="GO" id="GO:0000785">
    <property type="term" value="C:chromatin"/>
    <property type="evidence" value="ECO:0007669"/>
    <property type="project" value="TreeGrafter"/>
</dbReference>
<dbReference type="GO" id="GO:0005654">
    <property type="term" value="C:nucleoplasm"/>
    <property type="evidence" value="ECO:0007669"/>
    <property type="project" value="TreeGrafter"/>
</dbReference>
<dbReference type="SUPFAM" id="SSF54928">
    <property type="entry name" value="RNA-binding domain, RBD"/>
    <property type="match status" value="1"/>
</dbReference>